<accession>A0ABS4GNB4</accession>
<evidence type="ECO:0000313" key="3">
    <source>
        <dbReference type="EMBL" id="MBP1931726.1"/>
    </source>
</evidence>
<dbReference type="InterPro" id="IPR036890">
    <property type="entry name" value="HATPase_C_sf"/>
</dbReference>
<dbReference type="GO" id="GO:0004674">
    <property type="term" value="F:protein serine/threonine kinase activity"/>
    <property type="evidence" value="ECO:0007669"/>
    <property type="project" value="UniProtKB-EC"/>
</dbReference>
<dbReference type="PANTHER" id="PTHR35526">
    <property type="entry name" value="ANTI-SIGMA-F FACTOR RSBW-RELATED"/>
    <property type="match status" value="1"/>
</dbReference>
<reference evidence="3 4" key="1">
    <citation type="submission" date="2021-03" db="EMBL/GenBank/DDBJ databases">
        <title>Genomic Encyclopedia of Type Strains, Phase IV (KMG-IV): sequencing the most valuable type-strain genomes for metagenomic binning, comparative biology and taxonomic classification.</title>
        <authorList>
            <person name="Goeker M."/>
        </authorList>
    </citation>
    <scope>NUCLEOTIDE SEQUENCE [LARGE SCALE GENOMIC DNA]</scope>
    <source>
        <strain evidence="3 4">DSM 24738</strain>
    </source>
</reference>
<evidence type="ECO:0000259" key="2">
    <source>
        <dbReference type="Pfam" id="PF13581"/>
    </source>
</evidence>
<evidence type="ECO:0000256" key="1">
    <source>
        <dbReference type="ARBA" id="ARBA00022527"/>
    </source>
</evidence>
<keyword evidence="3" id="KW-0418">Kinase</keyword>
<dbReference type="Pfam" id="PF13581">
    <property type="entry name" value="HATPase_c_2"/>
    <property type="match status" value="1"/>
</dbReference>
<organism evidence="3 4">
    <name type="scientific">Ammoniphilus resinae</name>
    <dbReference type="NCBI Taxonomy" id="861532"/>
    <lineage>
        <taxon>Bacteria</taxon>
        <taxon>Bacillati</taxon>
        <taxon>Bacillota</taxon>
        <taxon>Bacilli</taxon>
        <taxon>Bacillales</taxon>
        <taxon>Paenibacillaceae</taxon>
        <taxon>Aneurinibacillus group</taxon>
        <taxon>Ammoniphilus</taxon>
    </lineage>
</organism>
<evidence type="ECO:0000313" key="4">
    <source>
        <dbReference type="Proteomes" id="UP001519343"/>
    </source>
</evidence>
<dbReference type="InterPro" id="IPR050267">
    <property type="entry name" value="Anti-sigma-factor_SerPK"/>
</dbReference>
<dbReference type="PANTHER" id="PTHR35526:SF3">
    <property type="entry name" value="ANTI-SIGMA-F FACTOR RSBW"/>
    <property type="match status" value="1"/>
</dbReference>
<dbReference type="Proteomes" id="UP001519343">
    <property type="component" value="Unassembled WGS sequence"/>
</dbReference>
<keyword evidence="3" id="KW-0808">Transferase</keyword>
<dbReference type="EC" id="2.7.11.1" evidence="3"/>
<sequence length="133" mass="14968">MLVENIFSENDIYVALSRTRYLIKDLPFSDSDKQAIFVTIMELTRNILIHAGSKGVFTCDIVDNGVRITVRDFGSGIRDLDEILNGSYKSKTGLGLGLAGSKRLMDEFKIKTSSKGTEIVAFKRIKPRRMRSF</sequence>
<keyword evidence="1" id="KW-0723">Serine/threonine-protein kinase</keyword>
<protein>
    <submittedName>
        <fullName evidence="3">Serine/threonine-protein kinase RsbT</fullName>
        <ecNumber evidence="3">2.7.11.1</ecNumber>
    </submittedName>
</protein>
<name>A0ABS4GNB4_9BACL</name>
<comment type="caution">
    <text evidence="3">The sequence shown here is derived from an EMBL/GenBank/DDBJ whole genome shotgun (WGS) entry which is preliminary data.</text>
</comment>
<proteinExistence type="predicted"/>
<dbReference type="EMBL" id="JAGGKT010000003">
    <property type="protein sequence ID" value="MBP1931726.1"/>
    <property type="molecule type" value="Genomic_DNA"/>
</dbReference>
<gene>
    <name evidence="3" type="ORF">J2Z37_001727</name>
</gene>
<feature type="domain" description="Histidine kinase/HSP90-like ATPase" evidence="2">
    <location>
        <begin position="27"/>
        <end position="121"/>
    </location>
</feature>
<dbReference type="Gene3D" id="3.30.565.10">
    <property type="entry name" value="Histidine kinase-like ATPase, C-terminal domain"/>
    <property type="match status" value="1"/>
</dbReference>
<dbReference type="InterPro" id="IPR003594">
    <property type="entry name" value="HATPase_dom"/>
</dbReference>
<dbReference type="SUPFAM" id="SSF55874">
    <property type="entry name" value="ATPase domain of HSP90 chaperone/DNA topoisomerase II/histidine kinase"/>
    <property type="match status" value="1"/>
</dbReference>
<keyword evidence="4" id="KW-1185">Reference proteome</keyword>